<evidence type="ECO:0000313" key="2">
    <source>
        <dbReference type="EMBL" id="PSH63113.1"/>
    </source>
</evidence>
<organism evidence="2 3">
    <name type="scientific">Phyllobacterium sophorae</name>
    <dbReference type="NCBI Taxonomy" id="1520277"/>
    <lineage>
        <taxon>Bacteria</taxon>
        <taxon>Pseudomonadati</taxon>
        <taxon>Pseudomonadota</taxon>
        <taxon>Alphaproteobacteria</taxon>
        <taxon>Hyphomicrobiales</taxon>
        <taxon>Phyllobacteriaceae</taxon>
        <taxon>Phyllobacterium</taxon>
    </lineage>
</organism>
<accession>A0A2P7B9H4</accession>
<sequence length="241" mass="26682">MQSSTQTIEPITGSLTLQRGLYCVAALALVSLLLAITGRFLGHTISLGGHTEEKSLQEIVIGNSVLELPANMIRFGKQRRNGVAQRVDIYLHWPDMEGYQPEFIQDFNGSGSEKRLLFATFEPRAISRDMSGRYGAIYSALTAGPGVKGPSGLSVQTFQPESGFINEELIVSPETAGNGAFVARCLDAKTSKDNFASCQRDIFVGEDLQLTYRFPREMLKDWQQIEEQMRSFAKTHIKGLK</sequence>
<keyword evidence="3" id="KW-1185">Reference proteome</keyword>
<dbReference type="Proteomes" id="UP000241764">
    <property type="component" value="Unassembled WGS sequence"/>
</dbReference>
<reference evidence="3" key="1">
    <citation type="submission" date="2017-11" db="EMBL/GenBank/DDBJ databases">
        <authorList>
            <person name="Kuznetsova I."/>
            <person name="Sazanova A."/>
            <person name="Chirak E."/>
            <person name="Safronova V."/>
            <person name="Willems A."/>
        </authorList>
    </citation>
    <scope>NUCLEOTIDE SEQUENCE [LARGE SCALE GENOMIC DNA]</scope>
    <source>
        <strain evidence="3">CCBAU 03422</strain>
    </source>
</reference>
<feature type="transmembrane region" description="Helical" evidence="1">
    <location>
        <begin position="21"/>
        <end position="41"/>
    </location>
</feature>
<dbReference type="OrthoDB" id="7959514at2"/>
<name>A0A2P7B9H4_9HYPH</name>
<comment type="caution">
    <text evidence="2">The sequence shown here is derived from an EMBL/GenBank/DDBJ whole genome shotgun (WGS) entry which is preliminary data.</text>
</comment>
<dbReference type="AlphaFoldDB" id="A0A2P7B9H4"/>
<proteinExistence type="predicted"/>
<keyword evidence="1" id="KW-0472">Membrane</keyword>
<evidence type="ECO:0000313" key="3">
    <source>
        <dbReference type="Proteomes" id="UP000241764"/>
    </source>
</evidence>
<dbReference type="EMBL" id="PGGM01000007">
    <property type="protein sequence ID" value="PSH63113.1"/>
    <property type="molecule type" value="Genomic_DNA"/>
</dbReference>
<protein>
    <recommendedName>
        <fullName evidence="4">Transmembrane anchored protein</fullName>
    </recommendedName>
</protein>
<gene>
    <name evidence="2" type="ORF">CU103_16260</name>
</gene>
<keyword evidence="1" id="KW-1133">Transmembrane helix</keyword>
<keyword evidence="1" id="KW-0812">Transmembrane</keyword>
<evidence type="ECO:0008006" key="4">
    <source>
        <dbReference type="Google" id="ProtNLM"/>
    </source>
</evidence>
<evidence type="ECO:0000256" key="1">
    <source>
        <dbReference type="SAM" id="Phobius"/>
    </source>
</evidence>
<dbReference type="RefSeq" id="WP_106665085.1">
    <property type="nucleotide sequence ID" value="NZ_PGGM01000007.1"/>
</dbReference>